<dbReference type="Pfam" id="PF10323">
    <property type="entry name" value="7TM_GPCR_Srv"/>
    <property type="match status" value="1"/>
</dbReference>
<keyword evidence="1" id="KW-0472">Membrane</keyword>
<dbReference type="PANTHER" id="PTHR31748:SF1">
    <property type="entry name" value="SERPENTINE RECEPTOR, CLASS V"/>
    <property type="match status" value="1"/>
</dbReference>
<feature type="transmembrane region" description="Helical" evidence="1">
    <location>
        <begin position="237"/>
        <end position="260"/>
    </location>
</feature>
<dbReference type="PANTHER" id="PTHR31748">
    <property type="entry name" value="SERPENTINE RECEPTOR, CLASS V"/>
    <property type="match status" value="1"/>
</dbReference>
<dbReference type="EMBL" id="BTRK01000006">
    <property type="protein sequence ID" value="GMR60672.1"/>
    <property type="molecule type" value="Genomic_DNA"/>
</dbReference>
<reference evidence="3" key="1">
    <citation type="submission" date="2022-10" db="EMBL/GenBank/DDBJ databases">
        <title>Genome assembly of Pristionchus species.</title>
        <authorList>
            <person name="Yoshida K."/>
            <person name="Sommer R.J."/>
        </authorList>
    </citation>
    <scope>NUCLEOTIDE SEQUENCE [LARGE SCALE GENOMIC DNA]</scope>
    <source>
        <strain evidence="3">RS5460</strain>
    </source>
</reference>
<keyword evidence="1" id="KW-1133">Transmembrane helix</keyword>
<feature type="transmembrane region" description="Helical" evidence="1">
    <location>
        <begin position="16"/>
        <end position="39"/>
    </location>
</feature>
<gene>
    <name evidence="2" type="ORF">PMAYCL1PPCAC_30867</name>
</gene>
<feature type="non-terminal residue" evidence="2">
    <location>
        <position position="340"/>
    </location>
</feature>
<dbReference type="AlphaFoldDB" id="A0AAN5IC24"/>
<proteinExistence type="predicted"/>
<evidence type="ECO:0000313" key="3">
    <source>
        <dbReference type="Proteomes" id="UP001328107"/>
    </source>
</evidence>
<comment type="caution">
    <text evidence="2">The sequence shown here is derived from an EMBL/GenBank/DDBJ whole genome shotgun (WGS) entry which is preliminary data.</text>
</comment>
<keyword evidence="1" id="KW-0812">Transmembrane</keyword>
<dbReference type="SUPFAM" id="SSF81321">
    <property type="entry name" value="Family A G protein-coupled receptor-like"/>
    <property type="match status" value="1"/>
</dbReference>
<keyword evidence="3" id="KW-1185">Reference proteome</keyword>
<dbReference type="Proteomes" id="UP001328107">
    <property type="component" value="Unassembled WGS sequence"/>
</dbReference>
<feature type="transmembrane region" description="Helical" evidence="1">
    <location>
        <begin position="272"/>
        <end position="292"/>
    </location>
</feature>
<evidence type="ECO:0000256" key="1">
    <source>
        <dbReference type="SAM" id="Phobius"/>
    </source>
</evidence>
<feature type="transmembrane region" description="Helical" evidence="1">
    <location>
        <begin position="182"/>
        <end position="208"/>
    </location>
</feature>
<feature type="transmembrane region" description="Helical" evidence="1">
    <location>
        <begin position="93"/>
        <end position="116"/>
    </location>
</feature>
<organism evidence="2 3">
    <name type="scientific">Pristionchus mayeri</name>
    <dbReference type="NCBI Taxonomy" id="1317129"/>
    <lineage>
        <taxon>Eukaryota</taxon>
        <taxon>Metazoa</taxon>
        <taxon>Ecdysozoa</taxon>
        <taxon>Nematoda</taxon>
        <taxon>Chromadorea</taxon>
        <taxon>Rhabditida</taxon>
        <taxon>Rhabditina</taxon>
        <taxon>Diplogasteromorpha</taxon>
        <taxon>Diplogasteroidea</taxon>
        <taxon>Neodiplogasteridae</taxon>
        <taxon>Pristionchus</taxon>
    </lineage>
</organism>
<sequence length="340" mass="38557">MANESFGLVFDIVEGVVSYSCMAIVAVTIPVYLVVIAVLLTERNCLATNSVFFSVYLVGGLCDITTMFNNYLGSVFPAKGWLLWYYLSSPNTGRIYLMLAWGTRMSQGCTVLLLAFNRTTAVLRPTSYGKLWTKAVGWAALAFQIIPGIIFGGALSFTEMHWMQKGNGCYIQFGDPVFKLRYFAAAFICQSILLFLIAMNYVIVVMFFRVKYRLVILPTDSRSERLFKEKQKQEKRLVYISMVVCTLEIICFIFSVYFFVINTTVHTRIFYLVYNCMNDIYSVTPAYLLILFSTPFKRNLIKFLGLETSDRGSTGTIPVIKVQQSPIYSRPHSKADVTVT</sequence>
<accession>A0AAN5IC24</accession>
<feature type="transmembrane region" description="Helical" evidence="1">
    <location>
        <begin position="136"/>
        <end position="157"/>
    </location>
</feature>
<name>A0AAN5IC24_9BILA</name>
<dbReference type="InterPro" id="IPR019426">
    <property type="entry name" value="7TM_GPCR_serpentine_rcpt_Srv"/>
</dbReference>
<evidence type="ECO:0000313" key="2">
    <source>
        <dbReference type="EMBL" id="GMR60672.1"/>
    </source>
</evidence>
<feature type="transmembrane region" description="Helical" evidence="1">
    <location>
        <begin position="51"/>
        <end position="73"/>
    </location>
</feature>
<protein>
    <submittedName>
        <fullName evidence="2">Uncharacterized protein</fullName>
    </submittedName>
</protein>
<dbReference type="Gene3D" id="1.20.1070.10">
    <property type="entry name" value="Rhodopsin 7-helix transmembrane proteins"/>
    <property type="match status" value="1"/>
</dbReference>